<dbReference type="EMBL" id="GFXV01002675">
    <property type="protein sequence ID" value="MBW14480.1"/>
    <property type="molecule type" value="Transcribed_RNA"/>
</dbReference>
<dbReference type="AlphaFoldDB" id="A0A2H8TKC7"/>
<organism evidence="1">
    <name type="scientific">Melanaphis sacchari</name>
    <dbReference type="NCBI Taxonomy" id="742174"/>
    <lineage>
        <taxon>Eukaryota</taxon>
        <taxon>Metazoa</taxon>
        <taxon>Ecdysozoa</taxon>
        <taxon>Arthropoda</taxon>
        <taxon>Hexapoda</taxon>
        <taxon>Insecta</taxon>
        <taxon>Pterygota</taxon>
        <taxon>Neoptera</taxon>
        <taxon>Paraneoptera</taxon>
        <taxon>Hemiptera</taxon>
        <taxon>Sternorrhyncha</taxon>
        <taxon>Aphidomorpha</taxon>
        <taxon>Aphidoidea</taxon>
        <taxon>Aphididae</taxon>
        <taxon>Aphidini</taxon>
        <taxon>Melanaphis</taxon>
    </lineage>
</organism>
<dbReference type="Gene3D" id="3.40.50.720">
    <property type="entry name" value="NAD(P)-binding Rossmann-like Domain"/>
    <property type="match status" value="1"/>
</dbReference>
<dbReference type="OrthoDB" id="294295at2759"/>
<dbReference type="GO" id="GO:0008202">
    <property type="term" value="P:steroid metabolic process"/>
    <property type="evidence" value="ECO:0007669"/>
    <property type="project" value="TreeGrafter"/>
</dbReference>
<accession>A0A2H8TKC7</accession>
<sequence length="224" mass="25792">MVMAEFEWQTSKMVKQQFEVNILGPIMLTGMLLPIFRKDKSRVINVISHCAYLPLPGISLYGATKAAVRAWTIGSRVELESHGIKMITFSPGSFYLHSSIMNGEQRIIDYKDMRDNMNKEQLAYYGAYMQAYQNYLSTIDAYINPPEITIPSTSKLYSLMDNALWAIQPKAEYNVPEPWRYKIYFAVAWTLSSLGLHYFKDKVVRKFVATPQFHSNIASQVENF</sequence>
<name>A0A2H8TKC7_9HEMI</name>
<dbReference type="GO" id="GO:0016491">
    <property type="term" value="F:oxidoreductase activity"/>
    <property type="evidence" value="ECO:0007669"/>
    <property type="project" value="TreeGrafter"/>
</dbReference>
<dbReference type="Pfam" id="PF00106">
    <property type="entry name" value="adh_short"/>
    <property type="match status" value="1"/>
</dbReference>
<dbReference type="SUPFAM" id="SSF51735">
    <property type="entry name" value="NAD(P)-binding Rossmann-fold domains"/>
    <property type="match status" value="1"/>
</dbReference>
<reference evidence="1" key="1">
    <citation type="submission" date="2017-10" db="EMBL/GenBank/DDBJ databases">
        <title>Transcriptome Assembly of Sugarcane Aphid Adults.</title>
        <authorList>
            <person name="Scully E.D."/>
            <person name="Palmer N.A."/>
            <person name="Geib S.M."/>
            <person name="Sarath G."/>
            <person name="Sattler S.E."/>
        </authorList>
    </citation>
    <scope>NUCLEOTIDE SEQUENCE</scope>
    <source>
        <tissue evidence="1">Whole body</tissue>
    </source>
</reference>
<dbReference type="InterPro" id="IPR002347">
    <property type="entry name" value="SDR_fam"/>
</dbReference>
<dbReference type="InterPro" id="IPR036291">
    <property type="entry name" value="NAD(P)-bd_dom_sf"/>
</dbReference>
<protein>
    <submittedName>
        <fullName evidence="1">Corticosteroid 11-beta-dehydrogenase isozyme 2</fullName>
    </submittedName>
</protein>
<proteinExistence type="predicted"/>
<dbReference type="PANTHER" id="PTHR43313:SF36">
    <property type="entry name" value="D-BETA-HYDROXYBUTYRATE DEHYDROGENASE, MITOCHONDRIAL"/>
    <property type="match status" value="1"/>
</dbReference>
<gene>
    <name evidence="1" type="primary">Hsd11b2</name>
</gene>
<evidence type="ECO:0000313" key="1">
    <source>
        <dbReference type="EMBL" id="MBW14480.1"/>
    </source>
</evidence>
<dbReference type="PANTHER" id="PTHR43313">
    <property type="entry name" value="SHORT-CHAIN DEHYDROGENASE/REDUCTASE FAMILY 9C"/>
    <property type="match status" value="1"/>
</dbReference>